<evidence type="ECO:0000313" key="3">
    <source>
        <dbReference type="Proteomes" id="UP000501726"/>
    </source>
</evidence>
<dbReference type="GO" id="GO:0003677">
    <property type="term" value="F:DNA binding"/>
    <property type="evidence" value="ECO:0007669"/>
    <property type="project" value="InterPro"/>
</dbReference>
<dbReference type="InterPro" id="IPR010982">
    <property type="entry name" value="Lambda_DNA-bd_dom_sf"/>
</dbReference>
<proteinExistence type="predicted"/>
<accession>A0A6F8PVY1</accession>
<evidence type="ECO:0000259" key="1">
    <source>
        <dbReference type="Pfam" id="PF01381"/>
    </source>
</evidence>
<reference evidence="3" key="1">
    <citation type="submission" date="2019-11" db="EMBL/GenBank/DDBJ databases">
        <title>Isolation and characterization of two novel species in the genus Thiomicrorhabdus.</title>
        <authorList>
            <person name="Mochizuki J."/>
            <person name="Kojima H."/>
            <person name="Fukui M."/>
        </authorList>
    </citation>
    <scope>NUCLEOTIDE SEQUENCE [LARGE SCALE GENOMIC DNA]</scope>
    <source>
        <strain evidence="3">aks77</strain>
    </source>
</reference>
<gene>
    <name evidence="2" type="ORF">THMIRHAS_16290</name>
</gene>
<dbReference type="SUPFAM" id="SSF47413">
    <property type="entry name" value="lambda repressor-like DNA-binding domains"/>
    <property type="match status" value="1"/>
</dbReference>
<dbReference type="RefSeq" id="WP_173272696.1">
    <property type="nucleotide sequence ID" value="NZ_AP021889.1"/>
</dbReference>
<dbReference type="EMBL" id="AP021889">
    <property type="protein sequence ID" value="BBP46256.1"/>
    <property type="molecule type" value="Genomic_DNA"/>
</dbReference>
<protein>
    <recommendedName>
        <fullName evidence="1">HTH cro/C1-type domain-containing protein</fullName>
    </recommendedName>
</protein>
<sequence length="96" mass="11064">MKFHERVKFYIEWKGITKKRVAEVAGITQSALYRFLNGTSTMKSSHLQKINEEWPEMVAFSFDISPHIANEAQRINEQDFQAFVAKLKAVDASKTV</sequence>
<organism evidence="2 3">
    <name type="scientific">Thiosulfatimonas sediminis</name>
    <dbReference type="NCBI Taxonomy" id="2675054"/>
    <lineage>
        <taxon>Bacteria</taxon>
        <taxon>Pseudomonadati</taxon>
        <taxon>Pseudomonadota</taxon>
        <taxon>Gammaproteobacteria</taxon>
        <taxon>Thiotrichales</taxon>
        <taxon>Piscirickettsiaceae</taxon>
        <taxon>Thiosulfatimonas</taxon>
    </lineage>
</organism>
<dbReference type="Pfam" id="PF01381">
    <property type="entry name" value="HTH_3"/>
    <property type="match status" value="1"/>
</dbReference>
<evidence type="ECO:0000313" key="2">
    <source>
        <dbReference type="EMBL" id="BBP46256.1"/>
    </source>
</evidence>
<dbReference type="CDD" id="cd00093">
    <property type="entry name" value="HTH_XRE"/>
    <property type="match status" value="1"/>
</dbReference>
<dbReference type="AlphaFoldDB" id="A0A6F8PVY1"/>
<dbReference type="InterPro" id="IPR001387">
    <property type="entry name" value="Cro/C1-type_HTH"/>
</dbReference>
<dbReference type="Gene3D" id="1.10.260.40">
    <property type="entry name" value="lambda repressor-like DNA-binding domains"/>
    <property type="match status" value="1"/>
</dbReference>
<dbReference type="KEGG" id="tse:THMIRHAS_16290"/>
<name>A0A6F8PVY1_9GAMM</name>
<feature type="domain" description="HTH cro/C1-type" evidence="1">
    <location>
        <begin position="10"/>
        <end position="50"/>
    </location>
</feature>
<keyword evidence="3" id="KW-1185">Reference proteome</keyword>
<dbReference type="Proteomes" id="UP000501726">
    <property type="component" value="Chromosome"/>
</dbReference>